<evidence type="ECO:0000256" key="3">
    <source>
        <dbReference type="SAM" id="Phobius"/>
    </source>
</evidence>
<protein>
    <submittedName>
        <fullName evidence="4">Uncharacterized protein</fullName>
    </submittedName>
</protein>
<name>A0AAW0R295_9PEZI</name>
<reference evidence="4 5" key="1">
    <citation type="submission" date="2023-01" db="EMBL/GenBank/DDBJ databases">
        <title>Analysis of 21 Apiospora genomes using comparative genomics revels a genus with tremendous synthesis potential of carbohydrate active enzymes and secondary metabolites.</title>
        <authorList>
            <person name="Sorensen T."/>
        </authorList>
    </citation>
    <scope>NUCLEOTIDE SEQUENCE [LARGE SCALE GENOMIC DNA]</scope>
    <source>
        <strain evidence="4 5">CBS 117206</strain>
    </source>
</reference>
<evidence type="ECO:0000313" key="4">
    <source>
        <dbReference type="EMBL" id="KAK8121376.1"/>
    </source>
</evidence>
<comment type="similarity">
    <text evidence="2">Belongs to the ustYa family.</text>
</comment>
<accession>A0AAW0R295</accession>
<keyword evidence="3" id="KW-0472">Membrane</keyword>
<dbReference type="InterPro" id="IPR021765">
    <property type="entry name" value="UstYa-like"/>
</dbReference>
<dbReference type="Proteomes" id="UP001392437">
    <property type="component" value="Unassembled WGS sequence"/>
</dbReference>
<keyword evidence="3" id="KW-1133">Transmembrane helix</keyword>
<evidence type="ECO:0000256" key="1">
    <source>
        <dbReference type="ARBA" id="ARBA00004685"/>
    </source>
</evidence>
<sequence>MLNREEKEFESEGLLEQAAARPSDSQGSYTLLRSGLFISIFLNIAFASFTIWHCRGSHSSYDRGFATDLGAARGAIELIQHDFGGGVELDEDGNFLTDSRGSEYVGPPSPAVDQAWDYLERGMNIDLHGQEGAEVQTFRWPETGASFTGLEVFHSLHCLNKLRQALYPDAYGHAFSESHGPMRKDHIGHCLNHLRQSIQCHSDLTPMEWKRVGNKLILSTKTPHTCRDFNKIHQWALGRMTDYNGLPTVMNGTLEIVA</sequence>
<organism evidence="4 5">
    <name type="scientific">Apiospora kogelbergensis</name>
    <dbReference type="NCBI Taxonomy" id="1337665"/>
    <lineage>
        <taxon>Eukaryota</taxon>
        <taxon>Fungi</taxon>
        <taxon>Dikarya</taxon>
        <taxon>Ascomycota</taxon>
        <taxon>Pezizomycotina</taxon>
        <taxon>Sordariomycetes</taxon>
        <taxon>Xylariomycetidae</taxon>
        <taxon>Amphisphaeriales</taxon>
        <taxon>Apiosporaceae</taxon>
        <taxon>Apiospora</taxon>
    </lineage>
</organism>
<comment type="pathway">
    <text evidence="1">Mycotoxin biosynthesis.</text>
</comment>
<evidence type="ECO:0000256" key="2">
    <source>
        <dbReference type="ARBA" id="ARBA00035112"/>
    </source>
</evidence>
<dbReference type="AlphaFoldDB" id="A0AAW0R295"/>
<dbReference type="PANTHER" id="PTHR33365">
    <property type="entry name" value="YALI0B05434P"/>
    <property type="match status" value="1"/>
</dbReference>
<comment type="caution">
    <text evidence="4">The sequence shown here is derived from an EMBL/GenBank/DDBJ whole genome shotgun (WGS) entry which is preliminary data.</text>
</comment>
<proteinExistence type="inferred from homology"/>
<dbReference type="Pfam" id="PF11807">
    <property type="entry name" value="UstYa"/>
    <property type="match status" value="1"/>
</dbReference>
<dbReference type="EMBL" id="JAQQWP010000004">
    <property type="protein sequence ID" value="KAK8121376.1"/>
    <property type="molecule type" value="Genomic_DNA"/>
</dbReference>
<evidence type="ECO:0000313" key="5">
    <source>
        <dbReference type="Proteomes" id="UP001392437"/>
    </source>
</evidence>
<feature type="transmembrane region" description="Helical" evidence="3">
    <location>
        <begin position="31"/>
        <end position="52"/>
    </location>
</feature>
<dbReference type="GO" id="GO:0043386">
    <property type="term" value="P:mycotoxin biosynthetic process"/>
    <property type="evidence" value="ECO:0007669"/>
    <property type="project" value="InterPro"/>
</dbReference>
<gene>
    <name evidence="4" type="ORF">PG999_005496</name>
</gene>
<keyword evidence="3" id="KW-0812">Transmembrane</keyword>
<dbReference type="PANTHER" id="PTHR33365:SF4">
    <property type="entry name" value="CYCLOCHLOROTINE BIOSYNTHESIS PROTEIN O"/>
    <property type="match status" value="1"/>
</dbReference>
<keyword evidence="5" id="KW-1185">Reference proteome</keyword>